<evidence type="ECO:0000313" key="2">
    <source>
        <dbReference type="EMBL" id="MFA0789712.1"/>
    </source>
</evidence>
<accession>A0ABV4NK20</accession>
<keyword evidence="1" id="KW-0732">Signal</keyword>
<dbReference type="PROSITE" id="PS51257">
    <property type="entry name" value="PROKAR_LIPOPROTEIN"/>
    <property type="match status" value="1"/>
</dbReference>
<organism evidence="2 3">
    <name type="scientific">Microbulbifer echini</name>
    <dbReference type="NCBI Taxonomy" id="1529067"/>
    <lineage>
        <taxon>Bacteria</taxon>
        <taxon>Pseudomonadati</taxon>
        <taxon>Pseudomonadota</taxon>
        <taxon>Gammaproteobacteria</taxon>
        <taxon>Cellvibrionales</taxon>
        <taxon>Microbulbiferaceae</taxon>
        <taxon>Microbulbifer</taxon>
    </lineage>
</organism>
<keyword evidence="3" id="KW-1185">Reference proteome</keyword>
<name>A0ABV4NK20_9GAMM</name>
<comment type="caution">
    <text evidence="2">The sequence shown here is derived from an EMBL/GenBank/DDBJ whole genome shotgun (WGS) entry which is preliminary data.</text>
</comment>
<evidence type="ECO:0000313" key="3">
    <source>
        <dbReference type="Proteomes" id="UP001569414"/>
    </source>
</evidence>
<protein>
    <submittedName>
        <fullName evidence="2">Uncharacterized protein</fullName>
    </submittedName>
</protein>
<dbReference type="Proteomes" id="UP001569414">
    <property type="component" value="Unassembled WGS sequence"/>
</dbReference>
<feature type="chain" id="PRO_5046948018" evidence="1">
    <location>
        <begin position="19"/>
        <end position="118"/>
    </location>
</feature>
<dbReference type="RefSeq" id="WP_371842693.1">
    <property type="nucleotide sequence ID" value="NZ_JBGMEL010000003.1"/>
</dbReference>
<proteinExistence type="predicted"/>
<reference evidence="2 3" key="1">
    <citation type="submission" date="2024-08" db="EMBL/GenBank/DDBJ databases">
        <authorList>
            <person name="Ishaq N."/>
        </authorList>
    </citation>
    <scope>NUCLEOTIDE SEQUENCE [LARGE SCALE GENOMIC DNA]</scope>
    <source>
        <strain evidence="2 3">JCM 30400</strain>
    </source>
</reference>
<gene>
    <name evidence="2" type="ORF">ACCI51_04080</name>
</gene>
<sequence length="118" mass="12675">MKLKVIALILATFLPGLAYSCAVPKIIEDGSVSIVPDEDVSSGMHHVRVPGEYKGAPIEFLILSASDGSNEISMPLSIKSKGGVTGSHFYMSSKWVNIRVSANYKGMQCSELIARLSM</sequence>
<evidence type="ECO:0000256" key="1">
    <source>
        <dbReference type="SAM" id="SignalP"/>
    </source>
</evidence>
<feature type="signal peptide" evidence="1">
    <location>
        <begin position="1"/>
        <end position="18"/>
    </location>
</feature>
<dbReference type="EMBL" id="JBGMEL010000003">
    <property type="protein sequence ID" value="MFA0789712.1"/>
    <property type="molecule type" value="Genomic_DNA"/>
</dbReference>